<gene>
    <name evidence="1" type="ORF">SAMN04488012_11183</name>
</gene>
<reference evidence="1 2" key="1">
    <citation type="submission" date="2016-11" db="EMBL/GenBank/DDBJ databases">
        <authorList>
            <person name="Jaros S."/>
            <person name="Januszkiewicz K."/>
            <person name="Wedrychowicz H."/>
        </authorList>
    </citation>
    <scope>NUCLEOTIDE SEQUENCE [LARGE SCALE GENOMIC DNA]</scope>
    <source>
        <strain evidence="1 2">DSM 26892</strain>
    </source>
</reference>
<dbReference type="EMBL" id="FQZA01000011">
    <property type="protein sequence ID" value="SHJ55616.1"/>
    <property type="molecule type" value="Genomic_DNA"/>
</dbReference>
<dbReference type="AlphaFoldDB" id="A0A1M6K9I5"/>
<dbReference type="RefSeq" id="WP_073129466.1">
    <property type="nucleotide sequence ID" value="NZ_FQZA01000011.1"/>
</dbReference>
<evidence type="ECO:0000313" key="2">
    <source>
        <dbReference type="Proteomes" id="UP000184040"/>
    </source>
</evidence>
<protein>
    <submittedName>
        <fullName evidence="1">Uncharacterized protein</fullName>
    </submittedName>
</protein>
<name>A0A1M6K9I5_9RHOB</name>
<sequence length="222" mass="22825">MTESRRASWASRAARSFRLAAPTLGLIATQASGQSGVEGDWIAMLDTCSGYAETGKVASFDGWRLSPTEDGRSCEALATCASPFVALVREGATADRASITVSVGAADLIGSAPGADGPSADSAVGDAPRHFSCTNGRAFSTPYEILTDATEAWVADAQAQHRLAVIGRGETGTIVMQGCGFDGRPYTLAVVAFPGMFPQLSAVYPAQPETRGLDPSLCGATG</sequence>
<evidence type="ECO:0000313" key="1">
    <source>
        <dbReference type="EMBL" id="SHJ55616.1"/>
    </source>
</evidence>
<accession>A0A1M6K9I5</accession>
<keyword evidence="2" id="KW-1185">Reference proteome</keyword>
<organism evidence="1 2">
    <name type="scientific">Palleronia salina</name>
    <dbReference type="NCBI Taxonomy" id="313368"/>
    <lineage>
        <taxon>Bacteria</taxon>
        <taxon>Pseudomonadati</taxon>
        <taxon>Pseudomonadota</taxon>
        <taxon>Alphaproteobacteria</taxon>
        <taxon>Rhodobacterales</taxon>
        <taxon>Roseobacteraceae</taxon>
        <taxon>Palleronia</taxon>
    </lineage>
</organism>
<proteinExistence type="predicted"/>
<dbReference type="STRING" id="313368.SAMN04488012_11183"/>
<dbReference type="Proteomes" id="UP000184040">
    <property type="component" value="Unassembled WGS sequence"/>
</dbReference>